<dbReference type="AlphaFoldDB" id="A0A1Q2KWK6"/>
<dbReference type="OrthoDB" id="1909991at2"/>
<proteinExistence type="predicted"/>
<organism evidence="1 2">
    <name type="scientific">Planococcus lenghuensis</name>
    <dbReference type="NCBI Taxonomy" id="2213202"/>
    <lineage>
        <taxon>Bacteria</taxon>
        <taxon>Bacillati</taxon>
        <taxon>Bacillota</taxon>
        <taxon>Bacilli</taxon>
        <taxon>Bacillales</taxon>
        <taxon>Caryophanaceae</taxon>
        <taxon>Planococcus</taxon>
    </lineage>
</organism>
<sequence length="121" mass="13345">MRTLWTGLLLLSAGCSGQQIMTETIGNPTVEEVLDEGREDIFLLDDIVYLNGEEIDWVQEREYVLGEEVGEVTAQATEPEEFKDGTANVLPVGTVIYTTDTELNIAIVNGKKIPYIPLVEG</sequence>
<reference evidence="1 2" key="1">
    <citation type="submission" date="2017-02" db="EMBL/GenBank/DDBJ databases">
        <title>The complete genomic sequence of a novel cold adapted crude oil-degrading bacterium Planococcus qaidamina Y42.</title>
        <authorList>
            <person name="Yang R."/>
        </authorList>
    </citation>
    <scope>NUCLEOTIDE SEQUENCE [LARGE SCALE GENOMIC DNA]</scope>
    <source>
        <strain evidence="1 2">Y42</strain>
    </source>
</reference>
<protein>
    <submittedName>
        <fullName evidence="1">Uncharacterized protein</fullName>
    </submittedName>
</protein>
<evidence type="ECO:0000313" key="1">
    <source>
        <dbReference type="EMBL" id="AQQ52605.1"/>
    </source>
</evidence>
<dbReference type="Proteomes" id="UP000188184">
    <property type="component" value="Chromosome"/>
</dbReference>
<dbReference type="EMBL" id="CP019640">
    <property type="protein sequence ID" value="AQQ52605.1"/>
    <property type="molecule type" value="Genomic_DNA"/>
</dbReference>
<dbReference type="PROSITE" id="PS51257">
    <property type="entry name" value="PROKAR_LIPOPROTEIN"/>
    <property type="match status" value="1"/>
</dbReference>
<evidence type="ECO:0000313" key="2">
    <source>
        <dbReference type="Proteomes" id="UP000188184"/>
    </source>
</evidence>
<dbReference type="KEGG" id="pmar:B0X71_05505"/>
<accession>A0A1Q2KWK6</accession>
<gene>
    <name evidence="1" type="ORF">B0X71_05505</name>
</gene>
<name>A0A1Q2KWK6_9BACL</name>
<dbReference type="RefSeq" id="WP_077588489.1">
    <property type="nucleotide sequence ID" value="NZ_CP019640.1"/>
</dbReference>
<keyword evidence="2" id="KW-1185">Reference proteome</keyword>